<evidence type="ECO:0000256" key="11">
    <source>
        <dbReference type="ARBA" id="ARBA00023012"/>
    </source>
</evidence>
<dbReference type="Gene3D" id="3.30.565.10">
    <property type="entry name" value="Histidine kinase-like ATPase, C-terminal domain"/>
    <property type="match status" value="2"/>
</dbReference>
<dbReference type="AlphaFoldDB" id="I2PYS0"/>
<evidence type="ECO:0000256" key="9">
    <source>
        <dbReference type="ARBA" id="ARBA00022840"/>
    </source>
</evidence>
<dbReference type="SUPFAM" id="SSF55874">
    <property type="entry name" value="ATPase domain of HSP90 chaperone/DNA topoisomerase II/histidine kinase"/>
    <property type="match status" value="2"/>
</dbReference>
<dbReference type="FunFam" id="3.30.565.10:FF:000006">
    <property type="entry name" value="Sensor histidine kinase WalK"/>
    <property type="match status" value="1"/>
</dbReference>
<dbReference type="InterPro" id="IPR035965">
    <property type="entry name" value="PAS-like_dom_sf"/>
</dbReference>
<feature type="domain" description="Response regulatory" evidence="17">
    <location>
        <begin position="945"/>
        <end position="1060"/>
    </location>
</feature>
<dbReference type="InterPro" id="IPR025201">
    <property type="entry name" value="KdpD_TM"/>
</dbReference>
<protein>
    <recommendedName>
        <fullName evidence="3">histidine kinase</fullName>
        <ecNumber evidence="3">2.7.13.3</ecNumber>
    </recommendedName>
</protein>
<dbReference type="GO" id="GO:0016020">
    <property type="term" value="C:membrane"/>
    <property type="evidence" value="ECO:0007669"/>
    <property type="project" value="UniProtKB-SubCell"/>
</dbReference>
<dbReference type="InterPro" id="IPR038318">
    <property type="entry name" value="KdpD_sf"/>
</dbReference>
<dbReference type="PROSITE" id="PS50109">
    <property type="entry name" value="HIS_KIN"/>
    <property type="match status" value="2"/>
</dbReference>
<feature type="transmembrane region" description="Helical" evidence="15">
    <location>
        <begin position="81"/>
        <end position="103"/>
    </location>
</feature>
<dbReference type="Gene3D" id="1.20.120.620">
    <property type="entry name" value="Backbone structure of the membrane domain of e. Coli histidine kinase receptor kdpd"/>
    <property type="match status" value="1"/>
</dbReference>
<dbReference type="CDD" id="cd16922">
    <property type="entry name" value="HATPase_EvgS-ArcB-TorS-like"/>
    <property type="match status" value="1"/>
</dbReference>
<evidence type="ECO:0000256" key="5">
    <source>
        <dbReference type="ARBA" id="ARBA00022679"/>
    </source>
</evidence>
<dbReference type="PROSITE" id="PS50110">
    <property type="entry name" value="RESPONSE_REGULATORY"/>
    <property type="match status" value="2"/>
</dbReference>
<dbReference type="Gene3D" id="3.30.450.20">
    <property type="entry name" value="PAS domain"/>
    <property type="match status" value="1"/>
</dbReference>
<dbReference type="InterPro" id="IPR004358">
    <property type="entry name" value="Sig_transdc_His_kin-like_C"/>
</dbReference>
<evidence type="ECO:0000256" key="2">
    <source>
        <dbReference type="ARBA" id="ARBA00004141"/>
    </source>
</evidence>
<dbReference type="EC" id="2.7.13.3" evidence="3"/>
<keyword evidence="9" id="KW-0067">ATP-binding</keyword>
<dbReference type="SMART" id="SM00448">
    <property type="entry name" value="REC"/>
    <property type="match status" value="2"/>
</dbReference>
<evidence type="ECO:0000256" key="12">
    <source>
        <dbReference type="ARBA" id="ARBA00023136"/>
    </source>
</evidence>
<dbReference type="CDD" id="cd00130">
    <property type="entry name" value="PAS"/>
    <property type="match status" value="1"/>
</dbReference>
<dbReference type="eggNOG" id="COG5002">
    <property type="taxonomic scope" value="Bacteria"/>
</dbReference>
<keyword evidence="10 15" id="KW-1133">Transmembrane helix</keyword>
<feature type="domain" description="PAC" evidence="19">
    <location>
        <begin position="617"/>
        <end position="669"/>
    </location>
</feature>
<dbReference type="InterPro" id="IPR000700">
    <property type="entry name" value="PAS-assoc_C"/>
</dbReference>
<dbReference type="FunFam" id="3.30.565.10:FF:000010">
    <property type="entry name" value="Sensor histidine kinase RcsC"/>
    <property type="match status" value="1"/>
</dbReference>
<feature type="domain" description="Histidine kinase" evidence="16">
    <location>
        <begin position="156"/>
        <end position="371"/>
    </location>
</feature>
<dbReference type="Pfam" id="PF00072">
    <property type="entry name" value="Response_reg"/>
    <property type="match status" value="2"/>
</dbReference>
<dbReference type="Pfam" id="PF13493">
    <property type="entry name" value="DUF4118"/>
    <property type="match status" value="1"/>
</dbReference>
<name>I2PYS0_9BACT</name>
<dbReference type="Pfam" id="PF00512">
    <property type="entry name" value="HisKA"/>
    <property type="match status" value="2"/>
</dbReference>
<dbReference type="PANTHER" id="PTHR43047">
    <property type="entry name" value="TWO-COMPONENT HISTIDINE PROTEIN KINASE"/>
    <property type="match status" value="1"/>
</dbReference>
<evidence type="ECO:0000256" key="1">
    <source>
        <dbReference type="ARBA" id="ARBA00000085"/>
    </source>
</evidence>
<reference evidence="20" key="1">
    <citation type="submission" date="2011-11" db="EMBL/GenBank/DDBJ databases">
        <title>Improved High-Quality Draft sequence of Desulfovibrio sp. U5L.</title>
        <authorList>
            <consortium name="US DOE Joint Genome Institute"/>
            <person name="Lucas S."/>
            <person name="Han J."/>
            <person name="Lapidus A."/>
            <person name="Cheng J.-F."/>
            <person name="Goodwin L."/>
            <person name="Pitluck S."/>
            <person name="Peters L."/>
            <person name="Ovchinnikova G."/>
            <person name="Held B."/>
            <person name="Detter J.C."/>
            <person name="Han C."/>
            <person name="Tapia R."/>
            <person name="Land M."/>
            <person name="Hauser L."/>
            <person name="Kyrpides N."/>
            <person name="Ivanova N."/>
            <person name="Pagani I."/>
            <person name="Gabster J."/>
            <person name="Walker C."/>
            <person name="Stolyar S."/>
            <person name="Stahl D."/>
            <person name="Arkin A."/>
            <person name="Dehal P."/>
            <person name="Hazen T."/>
            <person name="Woyke T."/>
        </authorList>
    </citation>
    <scope>NUCLEOTIDE SEQUENCE [LARGE SCALE GENOMIC DNA]</scope>
    <source>
        <strain evidence="20">U5L</strain>
    </source>
</reference>
<dbReference type="InterPro" id="IPR013655">
    <property type="entry name" value="PAS_fold_3"/>
</dbReference>
<dbReference type="InterPro" id="IPR001610">
    <property type="entry name" value="PAC"/>
</dbReference>
<dbReference type="SUPFAM" id="SSF47384">
    <property type="entry name" value="Homodimeric domain of signal transducing histidine kinase"/>
    <property type="match status" value="2"/>
</dbReference>
<dbReference type="GO" id="GO:0000155">
    <property type="term" value="F:phosphorelay sensor kinase activity"/>
    <property type="evidence" value="ECO:0007669"/>
    <property type="project" value="InterPro"/>
</dbReference>
<feature type="domain" description="PAS" evidence="18">
    <location>
        <begin position="543"/>
        <end position="613"/>
    </location>
</feature>
<feature type="domain" description="Response regulatory" evidence="17">
    <location>
        <begin position="415"/>
        <end position="530"/>
    </location>
</feature>
<dbReference type="InterPro" id="IPR011006">
    <property type="entry name" value="CheY-like_superfamily"/>
</dbReference>
<dbReference type="Pfam" id="PF08447">
    <property type="entry name" value="PAS_3"/>
    <property type="match status" value="1"/>
</dbReference>
<gene>
    <name evidence="20" type="ORF">DesU5LDRAFT_0975</name>
</gene>
<dbReference type="InterPro" id="IPR001789">
    <property type="entry name" value="Sig_transdc_resp-reg_receiver"/>
</dbReference>
<dbReference type="CDD" id="cd17546">
    <property type="entry name" value="REC_hyHK_CKI1_RcsC-like"/>
    <property type="match status" value="1"/>
</dbReference>
<dbReference type="SMART" id="SM00388">
    <property type="entry name" value="HisKA"/>
    <property type="match status" value="2"/>
</dbReference>
<dbReference type="SMART" id="SM00387">
    <property type="entry name" value="HATPase_c"/>
    <property type="match status" value="2"/>
</dbReference>
<evidence type="ECO:0000259" key="17">
    <source>
        <dbReference type="PROSITE" id="PS50110"/>
    </source>
</evidence>
<feature type="coiled-coil region" evidence="14">
    <location>
        <begin position="660"/>
        <end position="691"/>
    </location>
</feature>
<evidence type="ECO:0000259" key="18">
    <source>
        <dbReference type="PROSITE" id="PS50112"/>
    </source>
</evidence>
<dbReference type="InterPro" id="IPR036890">
    <property type="entry name" value="HATPase_C_sf"/>
</dbReference>
<keyword evidence="7" id="KW-0547">Nucleotide-binding</keyword>
<dbReference type="InterPro" id="IPR005467">
    <property type="entry name" value="His_kinase_dom"/>
</dbReference>
<dbReference type="PROSITE" id="PS50113">
    <property type="entry name" value="PAC"/>
    <property type="match status" value="1"/>
</dbReference>
<evidence type="ECO:0000256" key="10">
    <source>
        <dbReference type="ARBA" id="ARBA00022989"/>
    </source>
</evidence>
<dbReference type="PROSITE" id="PS50112">
    <property type="entry name" value="PAS"/>
    <property type="match status" value="1"/>
</dbReference>
<evidence type="ECO:0000256" key="4">
    <source>
        <dbReference type="ARBA" id="ARBA00022553"/>
    </source>
</evidence>
<evidence type="ECO:0000259" key="19">
    <source>
        <dbReference type="PROSITE" id="PS50113"/>
    </source>
</evidence>
<dbReference type="CDD" id="cd00082">
    <property type="entry name" value="HisKA"/>
    <property type="match status" value="2"/>
</dbReference>
<dbReference type="eggNOG" id="COG2205">
    <property type="taxonomic scope" value="Bacteria"/>
</dbReference>
<organism evidence="20">
    <name type="scientific">Desulfovibrio sp. U5L</name>
    <dbReference type="NCBI Taxonomy" id="596152"/>
    <lineage>
        <taxon>Bacteria</taxon>
        <taxon>Pseudomonadati</taxon>
        <taxon>Thermodesulfobacteriota</taxon>
        <taxon>Desulfovibrionia</taxon>
        <taxon>Desulfovibrionales</taxon>
        <taxon>Desulfovibrionaceae</taxon>
        <taxon>Desulfovibrio</taxon>
    </lineage>
</organism>
<dbReference type="InterPro" id="IPR003661">
    <property type="entry name" value="HisK_dim/P_dom"/>
</dbReference>
<accession>I2PYS0</accession>
<dbReference type="HOGENOM" id="CLU_005638_0_0_7"/>
<dbReference type="NCBIfam" id="TIGR00229">
    <property type="entry name" value="sensory_box"/>
    <property type="match status" value="1"/>
</dbReference>
<evidence type="ECO:0000256" key="13">
    <source>
        <dbReference type="PROSITE-ProRule" id="PRU00169"/>
    </source>
</evidence>
<dbReference type="PRINTS" id="PR00344">
    <property type="entry name" value="BCTRLSENSOR"/>
</dbReference>
<dbReference type="Gene3D" id="3.40.50.2300">
    <property type="match status" value="2"/>
</dbReference>
<keyword evidence="14" id="KW-0175">Coiled coil</keyword>
<dbReference type="SUPFAM" id="SSF52172">
    <property type="entry name" value="CheY-like"/>
    <property type="match status" value="2"/>
</dbReference>
<dbReference type="Gene3D" id="1.10.287.130">
    <property type="match status" value="2"/>
</dbReference>
<dbReference type="Pfam" id="PF02518">
    <property type="entry name" value="HATPase_c"/>
    <property type="match status" value="2"/>
</dbReference>
<evidence type="ECO:0000256" key="14">
    <source>
        <dbReference type="SAM" id="Coils"/>
    </source>
</evidence>
<keyword evidence="12 15" id="KW-0472">Membrane</keyword>
<evidence type="ECO:0000256" key="7">
    <source>
        <dbReference type="ARBA" id="ARBA00022741"/>
    </source>
</evidence>
<dbReference type="InterPro" id="IPR000014">
    <property type="entry name" value="PAS"/>
</dbReference>
<dbReference type="SUPFAM" id="SSF55785">
    <property type="entry name" value="PYP-like sensor domain (PAS domain)"/>
    <property type="match status" value="1"/>
</dbReference>
<evidence type="ECO:0000259" key="16">
    <source>
        <dbReference type="PROSITE" id="PS50109"/>
    </source>
</evidence>
<dbReference type="EMBL" id="JH600068">
    <property type="protein sequence ID" value="EIG52676.1"/>
    <property type="molecule type" value="Genomic_DNA"/>
</dbReference>
<evidence type="ECO:0000256" key="6">
    <source>
        <dbReference type="ARBA" id="ARBA00022692"/>
    </source>
</evidence>
<keyword evidence="8" id="KW-0418">Kinase</keyword>
<evidence type="ECO:0000256" key="3">
    <source>
        <dbReference type="ARBA" id="ARBA00012438"/>
    </source>
</evidence>
<evidence type="ECO:0000256" key="15">
    <source>
        <dbReference type="SAM" id="Phobius"/>
    </source>
</evidence>
<dbReference type="STRING" id="596152.DesU5LDRAFT_0975"/>
<dbReference type="SMART" id="SM00091">
    <property type="entry name" value="PAS"/>
    <property type="match status" value="1"/>
</dbReference>
<keyword evidence="11" id="KW-0902">Two-component regulatory system</keyword>
<comment type="catalytic activity">
    <reaction evidence="1">
        <text>ATP + protein L-histidine = ADP + protein N-phospho-L-histidine.</text>
        <dbReference type="EC" id="2.7.13.3"/>
    </reaction>
</comment>
<dbReference type="SMART" id="SM00086">
    <property type="entry name" value="PAC"/>
    <property type="match status" value="1"/>
</dbReference>
<proteinExistence type="predicted"/>
<keyword evidence="6 15" id="KW-0812">Transmembrane</keyword>
<comment type="subcellular location">
    <subcellularLocation>
        <location evidence="2">Membrane</location>
        <topology evidence="2">Multi-pass membrane protein</topology>
    </subcellularLocation>
</comment>
<dbReference type="CDD" id="cd00156">
    <property type="entry name" value="REC"/>
    <property type="match status" value="1"/>
</dbReference>
<evidence type="ECO:0000256" key="8">
    <source>
        <dbReference type="ARBA" id="ARBA00022777"/>
    </source>
</evidence>
<dbReference type="InterPro" id="IPR003594">
    <property type="entry name" value="HATPase_dom"/>
</dbReference>
<feature type="transmembrane region" description="Helical" evidence="15">
    <location>
        <begin position="12"/>
        <end position="32"/>
    </location>
</feature>
<evidence type="ECO:0000313" key="20">
    <source>
        <dbReference type="EMBL" id="EIG52676.1"/>
    </source>
</evidence>
<feature type="transmembrane region" description="Helical" evidence="15">
    <location>
        <begin position="38"/>
        <end position="69"/>
    </location>
</feature>
<feature type="domain" description="Histidine kinase" evidence="16">
    <location>
        <begin position="701"/>
        <end position="923"/>
    </location>
</feature>
<feature type="modified residue" description="4-aspartylphosphate" evidence="13">
    <location>
        <position position="463"/>
    </location>
</feature>
<feature type="modified residue" description="4-aspartylphosphate" evidence="13">
    <location>
        <position position="994"/>
    </location>
</feature>
<sequence>MEKTFPRDVVSKGLVLAVLFPFLAFGLQGLFWGAIRPYIWFLFFPAVFFSSQVGGMAGGLAATVLSAMLASFFMEPRFSFLFGNPVSLISVLIFCGMGTLFSLTHSRLARARQVAEAALAASRDSNAGLRAANEEITRLYEKTRELDALKTRFFANVSHELRTPLTLILGPLARRLEACSDDAARADLRVMERNALLLHRHVSDLLDVAKLDAGRMETRYARADVARLARFMGSCFESLAREKRIRFTLAAPERLSAAVDVEKVRRILQNLLSNAFKFTPDGGAVDVRLEEDGDWVTMTVADNGPGVPPALRRAVFERFRQLDGGADRRHGGTGLGLAIAREFAVLHGGDILLDASPGGGASFTVTLPRKAPDGVVVHDAPDGMDAAAEAPVPPEPVPGLGRPARADGPSADAPLILVVEDNPDMRDYLGGILGGRYRTATASNGREGLEAALALHPDLIVSDVMMPEVSGQDMVRELRRNAAMDDVPVVMLTAKADDELARTLIAERVQDYLIKPFDARELLARVGRLLADKGRHARDMWTSERRFQATFELAAVGIALVSPQGRWLRVNRKLCDIVDYTAEEMVGMTFQKITHPEDLESDLALVQQVLGGVTNTYNREKRYIRKNGTIVWINLTAALVRDAAGAPDYFISVVEDIDRRKAVEEQLRLSKDDLERAARQATLLARRAEAANLAKSAFLANMSHEIRTPLNGLLGMMQLLKTTVLDEEQLEYADMAIRSGGRLTRLLGDILDLSRIEAERMALSLAPFRLADVFAAITETFAPLVREKGLPLACRAAPDVPGILVGDEMRVRQILFNLTGNAMKFTEAGSVAVEVSPLASLDPRQARLLFTVADTGVGIPDDKIDTVGEPFTQADSSYTRDQQGAGLGLTISRQLTGLMGGSLTIESEPGQGTTVYLMLPLGLPEAAALPASAPAMALSRKSGCRVLLVEDDAVNRLAASRLLEKLGCEVVLAGNGVEAVAAAGREAFDCVFMDVQMPVMDGLEATRRIRAAGLAGLPIVAMTAYAMSRDREKFLAAGMTDYIAKPVEAAHLAKALRRAQAAPPAGPSAAG</sequence>
<dbReference type="InterPro" id="IPR036097">
    <property type="entry name" value="HisK_dim/P_sf"/>
</dbReference>
<keyword evidence="4 13" id="KW-0597">Phosphoprotein</keyword>
<dbReference type="GO" id="GO:0005524">
    <property type="term" value="F:ATP binding"/>
    <property type="evidence" value="ECO:0007669"/>
    <property type="project" value="UniProtKB-KW"/>
</dbReference>
<dbReference type="OrthoDB" id="5522912at2"/>
<dbReference type="PANTHER" id="PTHR43047:SF64">
    <property type="entry name" value="HISTIDINE KINASE CONTAINING CHEY-HOMOLOGOUS RECEIVER DOMAIN AND PAS DOMAIN-RELATED"/>
    <property type="match status" value="1"/>
</dbReference>
<keyword evidence="5" id="KW-0808">Transferase</keyword>